<evidence type="ECO:0000313" key="1">
    <source>
        <dbReference type="EMBL" id="EAZ93788.1"/>
    </source>
</evidence>
<name>A3IJ06_9CHRO</name>
<accession>A3IJ06</accession>
<dbReference type="AlphaFoldDB" id="A3IJ06"/>
<proteinExistence type="predicted"/>
<sequence>MASTAGSPLKPWLALMCLRASTYQLGDKSKVRLISSIPAMRYSSIGPVPPATKQ</sequence>
<dbReference type="EMBL" id="AAXW01000002">
    <property type="protein sequence ID" value="EAZ93788.1"/>
    <property type="molecule type" value="Genomic_DNA"/>
</dbReference>
<dbReference type="Proteomes" id="UP000003781">
    <property type="component" value="Unassembled WGS sequence"/>
</dbReference>
<gene>
    <name evidence="1" type="ORF">CY0110_18372</name>
</gene>
<reference evidence="1 2" key="1">
    <citation type="submission" date="2007-03" db="EMBL/GenBank/DDBJ databases">
        <authorList>
            <person name="Stal L."/>
            <person name="Ferriera S."/>
            <person name="Johnson J."/>
            <person name="Kravitz S."/>
            <person name="Beeson K."/>
            <person name="Sutton G."/>
            <person name="Rogers Y.-H."/>
            <person name="Friedman R."/>
            <person name="Frazier M."/>
            <person name="Venter J.C."/>
        </authorList>
    </citation>
    <scope>NUCLEOTIDE SEQUENCE [LARGE SCALE GENOMIC DNA]</scope>
    <source>
        <strain evidence="1 2">CCY0110</strain>
    </source>
</reference>
<keyword evidence="2" id="KW-1185">Reference proteome</keyword>
<organism evidence="1 2">
    <name type="scientific">Crocosphaera chwakensis CCY0110</name>
    <dbReference type="NCBI Taxonomy" id="391612"/>
    <lineage>
        <taxon>Bacteria</taxon>
        <taxon>Bacillati</taxon>
        <taxon>Cyanobacteriota</taxon>
        <taxon>Cyanophyceae</taxon>
        <taxon>Oscillatoriophycideae</taxon>
        <taxon>Chroococcales</taxon>
        <taxon>Aphanothecaceae</taxon>
        <taxon>Crocosphaera</taxon>
        <taxon>Crocosphaera chwakensis</taxon>
    </lineage>
</organism>
<evidence type="ECO:0000313" key="2">
    <source>
        <dbReference type="Proteomes" id="UP000003781"/>
    </source>
</evidence>
<comment type="caution">
    <text evidence="1">The sequence shown here is derived from an EMBL/GenBank/DDBJ whole genome shotgun (WGS) entry which is preliminary data.</text>
</comment>
<protein>
    <submittedName>
        <fullName evidence="1">Uncharacterized protein</fullName>
    </submittedName>
</protein>